<organism evidence="2 3">
    <name type="scientific">Mycolicibacterium murale</name>
    <dbReference type="NCBI Taxonomy" id="182220"/>
    <lineage>
        <taxon>Bacteria</taxon>
        <taxon>Bacillati</taxon>
        <taxon>Actinomycetota</taxon>
        <taxon>Actinomycetes</taxon>
        <taxon>Mycobacteriales</taxon>
        <taxon>Mycobacteriaceae</taxon>
        <taxon>Mycolicibacterium</taxon>
    </lineage>
</organism>
<proteinExistence type="predicted"/>
<evidence type="ECO:0000256" key="1">
    <source>
        <dbReference type="SAM" id="Phobius"/>
    </source>
</evidence>
<evidence type="ECO:0000313" key="3">
    <source>
        <dbReference type="Proteomes" id="UP000465241"/>
    </source>
</evidence>
<dbReference type="EMBL" id="BLKT01000003">
    <property type="protein sequence ID" value="GFG58167.1"/>
    <property type="molecule type" value="Genomic_DNA"/>
</dbReference>
<dbReference type="Proteomes" id="UP000465241">
    <property type="component" value="Unassembled WGS sequence"/>
</dbReference>
<keyword evidence="1" id="KW-0472">Membrane</keyword>
<evidence type="ECO:0000313" key="2">
    <source>
        <dbReference type="EMBL" id="GFG58167.1"/>
    </source>
</evidence>
<accession>A0A7I9WLR0</accession>
<feature type="transmembrane region" description="Helical" evidence="1">
    <location>
        <begin position="58"/>
        <end position="78"/>
    </location>
</feature>
<keyword evidence="1" id="KW-1133">Transmembrane helix</keyword>
<feature type="transmembrane region" description="Helical" evidence="1">
    <location>
        <begin position="84"/>
        <end position="117"/>
    </location>
</feature>
<keyword evidence="1" id="KW-0812">Transmembrane</keyword>
<comment type="caution">
    <text evidence="2">The sequence shown here is derived from an EMBL/GenBank/DDBJ whole genome shotgun (WGS) entry which is preliminary data.</text>
</comment>
<reference evidence="2 3" key="1">
    <citation type="journal article" date="2019" name="Emerg. Microbes Infect.">
        <title>Comprehensive subspecies identification of 175 nontuberculous mycobacteria species based on 7547 genomic profiles.</title>
        <authorList>
            <person name="Matsumoto Y."/>
            <person name="Kinjo T."/>
            <person name="Motooka D."/>
            <person name="Nabeya D."/>
            <person name="Jung N."/>
            <person name="Uechi K."/>
            <person name="Horii T."/>
            <person name="Iida T."/>
            <person name="Fujita J."/>
            <person name="Nakamura S."/>
        </authorList>
    </citation>
    <scope>NUCLEOTIDE SEQUENCE [LARGE SCALE GENOMIC DNA]</scope>
    <source>
        <strain evidence="2 3">JCM 13392</strain>
    </source>
</reference>
<feature type="transmembrane region" description="Helical" evidence="1">
    <location>
        <begin position="31"/>
        <end position="51"/>
    </location>
</feature>
<evidence type="ECO:0008006" key="4">
    <source>
        <dbReference type="Google" id="ProtNLM"/>
    </source>
</evidence>
<protein>
    <recommendedName>
        <fullName evidence="4">DUF3592 domain-containing protein</fullName>
    </recommendedName>
</protein>
<keyword evidence="3" id="KW-1185">Reference proteome</keyword>
<name>A0A7I9WLR0_9MYCO</name>
<dbReference type="PROSITE" id="PS51257">
    <property type="entry name" value="PROKAR_LIPOPROTEIN"/>
    <property type="match status" value="1"/>
</dbReference>
<sequence>MFARSASFVSAATTACGQNEPVTVTAGHRRAMSWCCWAVGLAGGFAGARLLPGDGSAAGWLAAASVVTLTGVFTHPAVSLRVALLPFLGLLAAIGLGLGAGAALLILAAAVTAMVVVELVHRRWQFAADQRQRCGREGITTAGTVVAARRFYVGGQPVARVAIRYTDHHGREHVARIDTGASVVPGSVVRLRYLVDDPQTVDVLR</sequence>
<gene>
    <name evidence="2" type="ORF">MMUR_23030</name>
</gene>
<dbReference type="AlphaFoldDB" id="A0A7I9WLR0"/>